<proteinExistence type="predicted"/>
<dbReference type="AlphaFoldDB" id="A0AAE3VSG2"/>
<dbReference type="EMBL" id="JAUSUL010000005">
    <property type="protein sequence ID" value="MDQ0317362.1"/>
    <property type="molecule type" value="Genomic_DNA"/>
</dbReference>
<gene>
    <name evidence="1" type="ORF">J2S73_003846</name>
</gene>
<organism evidence="1 2">
    <name type="scientific">Amorphus orientalis</name>
    <dbReference type="NCBI Taxonomy" id="649198"/>
    <lineage>
        <taxon>Bacteria</taxon>
        <taxon>Pseudomonadati</taxon>
        <taxon>Pseudomonadota</taxon>
        <taxon>Alphaproteobacteria</taxon>
        <taxon>Hyphomicrobiales</taxon>
        <taxon>Amorphaceae</taxon>
        <taxon>Amorphus</taxon>
    </lineage>
</organism>
<sequence length="90" mass="10334">MDNNVVIYDLAFSIQSGPEIKRFLSNPKQFLIDLGVMDKLPDFNGVRWYGGSEVSISDIEDMDIDDVTIMCHHVPVVYQNYCFIECRALK</sequence>
<protein>
    <submittedName>
        <fullName evidence="1">Uncharacterized protein</fullName>
    </submittedName>
</protein>
<accession>A0AAE3VSG2</accession>
<dbReference type="RefSeq" id="WP_306887279.1">
    <property type="nucleotide sequence ID" value="NZ_JAUSUL010000005.1"/>
</dbReference>
<reference evidence="1" key="1">
    <citation type="submission" date="2023-07" db="EMBL/GenBank/DDBJ databases">
        <title>Genomic Encyclopedia of Type Strains, Phase IV (KMG-IV): sequencing the most valuable type-strain genomes for metagenomic binning, comparative biology and taxonomic classification.</title>
        <authorList>
            <person name="Goeker M."/>
        </authorList>
    </citation>
    <scope>NUCLEOTIDE SEQUENCE</scope>
    <source>
        <strain evidence="1">DSM 21202</strain>
    </source>
</reference>
<evidence type="ECO:0000313" key="2">
    <source>
        <dbReference type="Proteomes" id="UP001229244"/>
    </source>
</evidence>
<dbReference type="Proteomes" id="UP001229244">
    <property type="component" value="Unassembled WGS sequence"/>
</dbReference>
<evidence type="ECO:0000313" key="1">
    <source>
        <dbReference type="EMBL" id="MDQ0317362.1"/>
    </source>
</evidence>
<name>A0AAE3VSG2_9HYPH</name>
<keyword evidence="2" id="KW-1185">Reference proteome</keyword>
<comment type="caution">
    <text evidence="1">The sequence shown here is derived from an EMBL/GenBank/DDBJ whole genome shotgun (WGS) entry which is preliminary data.</text>
</comment>